<evidence type="ECO:0000313" key="2">
    <source>
        <dbReference type="Proteomes" id="UP000002615"/>
    </source>
</evidence>
<evidence type="ECO:0000313" key="1">
    <source>
        <dbReference type="EMBL" id="CAZ66167.1"/>
    </source>
</evidence>
<dbReference type="GeneID" id="8684378"/>
<accession>C8ZKC5</accession>
<dbReference type="EMBL" id="FN422398">
    <property type="protein sequence ID" value="CAZ66167.1"/>
    <property type="molecule type" value="Genomic_DNA"/>
</dbReference>
<protein>
    <submittedName>
        <fullName evidence="1">Uncharacterized protein</fullName>
    </submittedName>
</protein>
<organism evidence="1 2">
    <name type="scientific">Pseudomonas phage LUZ7</name>
    <dbReference type="NCBI Taxonomy" id="655097"/>
    <lineage>
        <taxon>Viruses</taxon>
        <taxon>Duplodnaviria</taxon>
        <taxon>Heunggongvirae</taxon>
        <taxon>Uroviricota</taxon>
        <taxon>Caudoviricetes</taxon>
        <taxon>Schitoviridae</taxon>
        <taxon>Migulavirinae</taxon>
        <taxon>Luzseptimavirus</taxon>
        <taxon>Luzseptimavirus LUZ7</taxon>
    </lineage>
</organism>
<dbReference type="Proteomes" id="UP000002615">
    <property type="component" value="Segment"/>
</dbReference>
<dbReference type="RefSeq" id="YP_003358308.1">
    <property type="nucleotide sequence ID" value="NC_013691.1"/>
</dbReference>
<reference evidence="2" key="1">
    <citation type="journal article" date="2010" name="Virology">
        <title>Molecular and physiological analysis of three Pseudomonas aeruginosa phages belonging to the "N4-like viruses".</title>
        <authorList>
            <person name="Ceyssens P.J."/>
            <person name="Brabban A."/>
            <person name="Rogge L."/>
            <person name="Lewis M.S."/>
            <person name="Pickard D."/>
            <person name="Goulding D."/>
            <person name="Dougan G."/>
            <person name="Nob en J.P."/>
            <person name="Kropinski A."/>
            <person name="Kutter E."/>
            <person name="Lavigne R."/>
        </authorList>
    </citation>
    <scope>NUCLEOTIDE SEQUENCE [LARGE SCALE GENOMIC DNA]</scope>
</reference>
<sequence>MEDVILDLLEERLLSMGIGPEKWQLSNGWGFLKEELPGTSSAVRSEINSRLDARLFGKVRQMYREKLCKTTNSK</sequence>
<dbReference type="KEGG" id="vg:8684378"/>
<name>C8ZKC5_9CAUD</name>
<proteinExistence type="predicted"/>
<keyword evidence="2" id="KW-1185">Reference proteome</keyword>